<keyword evidence="2" id="KW-1185">Reference proteome</keyword>
<accession>A0ABN7WBC2</accession>
<proteinExistence type="predicted"/>
<dbReference type="EMBL" id="CAJVQB010037211">
    <property type="protein sequence ID" value="CAG8824979.1"/>
    <property type="molecule type" value="Genomic_DNA"/>
</dbReference>
<sequence length="88" mass="10140">SALIAFKDILGVLTNNSALGKDLAPHSTDLNRSQNHKRIVAQEDVNTFLTLKFGIYNINRIKNTKATRNVRLWQDAKIKYYWASENEY</sequence>
<gene>
    <name evidence="1" type="ORF">GMARGA_LOCUS28722</name>
</gene>
<feature type="non-terminal residue" evidence="1">
    <location>
        <position position="1"/>
    </location>
</feature>
<dbReference type="Proteomes" id="UP000789901">
    <property type="component" value="Unassembled WGS sequence"/>
</dbReference>
<comment type="caution">
    <text evidence="1">The sequence shown here is derived from an EMBL/GenBank/DDBJ whole genome shotgun (WGS) entry which is preliminary data.</text>
</comment>
<name>A0ABN7WBC2_GIGMA</name>
<reference evidence="1 2" key="1">
    <citation type="submission" date="2021-06" db="EMBL/GenBank/DDBJ databases">
        <authorList>
            <person name="Kallberg Y."/>
            <person name="Tangrot J."/>
            <person name="Rosling A."/>
        </authorList>
    </citation>
    <scope>NUCLEOTIDE SEQUENCE [LARGE SCALE GENOMIC DNA]</scope>
    <source>
        <strain evidence="1 2">120-4 pot B 10/14</strain>
    </source>
</reference>
<evidence type="ECO:0000313" key="2">
    <source>
        <dbReference type="Proteomes" id="UP000789901"/>
    </source>
</evidence>
<evidence type="ECO:0000313" key="1">
    <source>
        <dbReference type="EMBL" id="CAG8824979.1"/>
    </source>
</evidence>
<protein>
    <submittedName>
        <fullName evidence="1">8814_t:CDS:1</fullName>
    </submittedName>
</protein>
<organism evidence="1 2">
    <name type="scientific">Gigaspora margarita</name>
    <dbReference type="NCBI Taxonomy" id="4874"/>
    <lineage>
        <taxon>Eukaryota</taxon>
        <taxon>Fungi</taxon>
        <taxon>Fungi incertae sedis</taxon>
        <taxon>Mucoromycota</taxon>
        <taxon>Glomeromycotina</taxon>
        <taxon>Glomeromycetes</taxon>
        <taxon>Diversisporales</taxon>
        <taxon>Gigasporaceae</taxon>
        <taxon>Gigaspora</taxon>
    </lineage>
</organism>